<dbReference type="RefSeq" id="WP_377909950.1">
    <property type="nucleotide sequence ID" value="NZ_JBHSGK010000013.1"/>
</dbReference>
<dbReference type="InterPro" id="IPR055389">
    <property type="entry name" value="AraA_N"/>
</dbReference>
<keyword evidence="2 6" id="KW-0054">Arabinose catabolism</keyword>
<comment type="function">
    <text evidence="6">Catalyzes the conversion of L-arabinose to L-ribulose.</text>
</comment>
<dbReference type="Pfam" id="PF24856">
    <property type="entry name" value="AraA_central"/>
    <property type="match status" value="1"/>
</dbReference>
<feature type="binding site" evidence="6">
    <location>
        <position position="302"/>
    </location>
    <ligand>
        <name>Mn(2+)</name>
        <dbReference type="ChEBI" id="CHEBI:29035"/>
    </ligand>
</feature>
<evidence type="ECO:0000256" key="2">
    <source>
        <dbReference type="ARBA" id="ARBA00022935"/>
    </source>
</evidence>
<dbReference type="InterPro" id="IPR003762">
    <property type="entry name" value="Lara_isomerase"/>
</dbReference>
<comment type="caution">
    <text evidence="10">The sequence shown here is derived from an EMBL/GenBank/DDBJ whole genome shotgun (WGS) entry which is preliminary data.</text>
</comment>
<dbReference type="Pfam" id="PF11762">
    <property type="entry name" value="Arabinose_Iso_C"/>
    <property type="match status" value="1"/>
</dbReference>
<dbReference type="InterPro" id="IPR055390">
    <property type="entry name" value="AraA_central"/>
</dbReference>
<dbReference type="InterPro" id="IPR024664">
    <property type="entry name" value="Ara_Isoase_C"/>
</dbReference>
<organism evidence="10 11">
    <name type="scientific">Bacillus daqingensis</name>
    <dbReference type="NCBI Taxonomy" id="872396"/>
    <lineage>
        <taxon>Bacteria</taxon>
        <taxon>Bacillati</taxon>
        <taxon>Bacillota</taxon>
        <taxon>Bacilli</taxon>
        <taxon>Bacillales</taxon>
        <taxon>Bacillaceae</taxon>
        <taxon>Bacillus</taxon>
    </lineage>
</organism>
<dbReference type="Gene3D" id="3.40.50.10940">
    <property type="match status" value="1"/>
</dbReference>
<dbReference type="PANTHER" id="PTHR38464:SF1">
    <property type="entry name" value="L-ARABINOSE ISOMERASE"/>
    <property type="match status" value="1"/>
</dbReference>
<dbReference type="PANTHER" id="PTHR38464">
    <property type="entry name" value="L-ARABINOSE ISOMERASE"/>
    <property type="match status" value="1"/>
</dbReference>
<keyword evidence="11" id="KW-1185">Reference proteome</keyword>
<reference evidence="11" key="1">
    <citation type="journal article" date="2019" name="Int. J. Syst. Evol. Microbiol.">
        <title>The Global Catalogue of Microorganisms (GCM) 10K type strain sequencing project: providing services to taxonomists for standard genome sequencing and annotation.</title>
        <authorList>
            <consortium name="The Broad Institute Genomics Platform"/>
            <consortium name="The Broad Institute Genome Sequencing Center for Infectious Disease"/>
            <person name="Wu L."/>
            <person name="Ma J."/>
        </authorList>
    </citation>
    <scope>NUCLEOTIDE SEQUENCE [LARGE SCALE GENOMIC DNA]</scope>
    <source>
        <strain evidence="11">JCM 12165</strain>
    </source>
</reference>
<accession>A0ABV9NYD7</accession>
<dbReference type="EMBL" id="JBHSGK010000013">
    <property type="protein sequence ID" value="MFC4737351.1"/>
    <property type="molecule type" value="Genomic_DNA"/>
</dbReference>
<dbReference type="PIRSF" id="PIRSF001478">
    <property type="entry name" value="L-ara_isomerase"/>
    <property type="match status" value="1"/>
</dbReference>
<comment type="similarity">
    <text evidence="6">Belongs to the arabinose isomerase family.</text>
</comment>
<evidence type="ECO:0000313" key="10">
    <source>
        <dbReference type="EMBL" id="MFC4737351.1"/>
    </source>
</evidence>
<keyword evidence="1 6" id="KW-0479">Metal-binding</keyword>
<feature type="binding site" evidence="6">
    <location>
        <position position="327"/>
    </location>
    <ligand>
        <name>Mn(2+)</name>
        <dbReference type="ChEBI" id="CHEBI:29035"/>
    </ligand>
</feature>
<feature type="domain" description="L-arabinose isomerase central" evidence="9">
    <location>
        <begin position="173"/>
        <end position="318"/>
    </location>
</feature>
<comment type="pathway">
    <text evidence="6">Carbohydrate degradation; L-arabinose degradation via L-ribulose; D-xylulose 5-phosphate from L-arabinose (bacterial route): step 1/3.</text>
</comment>
<evidence type="ECO:0000256" key="5">
    <source>
        <dbReference type="ARBA" id="ARBA00023277"/>
    </source>
</evidence>
<feature type="domain" description="L-arabinose isomerase N-terminal" evidence="7">
    <location>
        <begin position="6"/>
        <end position="169"/>
    </location>
</feature>
<evidence type="ECO:0000259" key="7">
    <source>
        <dbReference type="Pfam" id="PF02610"/>
    </source>
</evidence>
<evidence type="ECO:0000259" key="9">
    <source>
        <dbReference type="Pfam" id="PF24856"/>
    </source>
</evidence>
<dbReference type="SUPFAM" id="SSF53743">
    <property type="entry name" value="FucI/AraA N-terminal and middle domains"/>
    <property type="match status" value="1"/>
</dbReference>
<evidence type="ECO:0000259" key="8">
    <source>
        <dbReference type="Pfam" id="PF11762"/>
    </source>
</evidence>
<evidence type="ECO:0000256" key="1">
    <source>
        <dbReference type="ARBA" id="ARBA00022723"/>
    </source>
</evidence>
<dbReference type="GO" id="GO:0008733">
    <property type="term" value="F:L-arabinose isomerase activity"/>
    <property type="evidence" value="ECO:0007669"/>
    <property type="project" value="UniProtKB-EC"/>
</dbReference>
<sequence>MNGNSEFWMLTGSQHLYGPETLDQVNSQANEVAGHLTETLPFPVKAHALVTTEQEITRAIREANEHESCAGVIVWMHTFSPAKRWIQGLMELGKPMLHFHTQHHEQIPWQSIDMDFMNLNQSAHGDREFGFICTRLGLNRRVIAGHWKHEAIQQDIASWMRTMTAVQESRQLKVLRIGDNMRGVAVTEGDKVQAQKDFGWTVDGYGIGDIADAADRFSEQDIQARFDEYSDRYSIPAAKSDDASFRQSVWEQAKIELGIEAMLTENGYHAFTTTFEDLHGVPQLPGLAVQRLMEKGYGFAGEGDWKTAALLRMMKTMTGNDRTSFMEDYTYHFTPEGTQVLGSHMLEVCPTIAANTPDIAVHPLGIGGKNDPARLIFDGIEGEAVNVSIVDMGGRFRMIANDVTAVRVPESTPELPVAKVLWEPKPDFRTSAEAWIYAGGAHHTVLSFSATRHQAADLADALGIEFVSIDANTDLFTFRQMLKQL</sequence>
<feature type="binding site" evidence="6">
    <location>
        <position position="443"/>
    </location>
    <ligand>
        <name>Mn(2+)</name>
        <dbReference type="ChEBI" id="CHEBI:29035"/>
    </ligand>
</feature>
<dbReference type="InterPro" id="IPR038583">
    <property type="entry name" value="AraA_N_sf"/>
</dbReference>
<dbReference type="Proteomes" id="UP001595896">
    <property type="component" value="Unassembled WGS sequence"/>
</dbReference>
<comment type="catalytic activity">
    <reaction evidence="6">
        <text>beta-L-arabinopyranose = L-ribulose</text>
        <dbReference type="Rhea" id="RHEA:14821"/>
        <dbReference type="ChEBI" id="CHEBI:16880"/>
        <dbReference type="ChEBI" id="CHEBI:40886"/>
        <dbReference type="EC" id="5.3.1.4"/>
    </reaction>
</comment>
<dbReference type="InterPro" id="IPR009015">
    <property type="entry name" value="Fucose_isomerase_N/cen_sf"/>
</dbReference>
<dbReference type="Pfam" id="PF02610">
    <property type="entry name" value="AraA_N"/>
    <property type="match status" value="1"/>
</dbReference>
<keyword evidence="5 6" id="KW-0119">Carbohydrate metabolism</keyword>
<comment type="cofactor">
    <cofactor evidence="6">
        <name>Mn(2+)</name>
        <dbReference type="ChEBI" id="CHEBI:29035"/>
    </cofactor>
    <text evidence="6">Binds 1 Mn(2+) ion per subunit.</text>
</comment>
<protein>
    <recommendedName>
        <fullName evidence="6">L-arabinose isomerase</fullName>
        <ecNumber evidence="6">5.3.1.4</ecNumber>
    </recommendedName>
</protein>
<name>A0ABV9NYD7_9BACI</name>
<evidence type="ECO:0000256" key="6">
    <source>
        <dbReference type="HAMAP-Rule" id="MF_00519"/>
    </source>
</evidence>
<evidence type="ECO:0000256" key="4">
    <source>
        <dbReference type="ARBA" id="ARBA00023235"/>
    </source>
</evidence>
<keyword evidence="4 6" id="KW-0413">Isomerase</keyword>
<dbReference type="EC" id="5.3.1.4" evidence="6"/>
<dbReference type="NCBIfam" id="NF002795">
    <property type="entry name" value="PRK02929.1"/>
    <property type="match status" value="1"/>
</dbReference>
<proteinExistence type="inferred from homology"/>
<gene>
    <name evidence="6 10" type="primary">araA</name>
    <name evidence="10" type="ORF">ACFO4L_12185</name>
</gene>
<dbReference type="HAMAP" id="MF_00519">
    <property type="entry name" value="Arabinose_Isome"/>
    <property type="match status" value="1"/>
</dbReference>
<keyword evidence="3 6" id="KW-0464">Manganese</keyword>
<dbReference type="InterPro" id="IPR004216">
    <property type="entry name" value="Fuc/Ara_isomerase_C"/>
</dbReference>
<evidence type="ECO:0000256" key="3">
    <source>
        <dbReference type="ARBA" id="ARBA00023211"/>
    </source>
</evidence>
<feature type="domain" description="L-arabinose isomerase C-terminal" evidence="8">
    <location>
        <begin position="323"/>
        <end position="465"/>
    </location>
</feature>
<feature type="binding site" evidence="6">
    <location>
        <position position="344"/>
    </location>
    <ligand>
        <name>Mn(2+)</name>
        <dbReference type="ChEBI" id="CHEBI:29035"/>
    </ligand>
</feature>
<evidence type="ECO:0000313" key="11">
    <source>
        <dbReference type="Proteomes" id="UP001595896"/>
    </source>
</evidence>
<dbReference type="SUPFAM" id="SSF50443">
    <property type="entry name" value="FucI/AraA C-terminal domain-like"/>
    <property type="match status" value="1"/>
</dbReference>